<feature type="transmembrane region" description="Helical" evidence="5">
    <location>
        <begin position="359"/>
        <end position="378"/>
    </location>
</feature>
<protein>
    <submittedName>
        <fullName evidence="7">MFS transporter</fullName>
    </submittedName>
</protein>
<dbReference type="RefSeq" id="WP_216458107.1">
    <property type="nucleotide sequence ID" value="NZ_JAHLQL010000012.1"/>
</dbReference>
<keyword evidence="3 5" id="KW-1133">Transmembrane helix</keyword>
<feature type="transmembrane region" description="Helical" evidence="5">
    <location>
        <begin position="298"/>
        <end position="315"/>
    </location>
</feature>
<feature type="transmembrane region" description="Helical" evidence="5">
    <location>
        <begin position="208"/>
        <end position="230"/>
    </location>
</feature>
<dbReference type="PROSITE" id="PS50850">
    <property type="entry name" value="MFS"/>
    <property type="match status" value="1"/>
</dbReference>
<feature type="transmembrane region" description="Helical" evidence="5">
    <location>
        <begin position="327"/>
        <end position="347"/>
    </location>
</feature>
<keyword evidence="8" id="KW-1185">Reference proteome</keyword>
<feature type="domain" description="Major facilitator superfamily (MFS) profile" evidence="6">
    <location>
        <begin position="5"/>
        <end position="383"/>
    </location>
</feature>
<feature type="transmembrane region" description="Helical" evidence="5">
    <location>
        <begin position="250"/>
        <end position="267"/>
    </location>
</feature>
<dbReference type="PANTHER" id="PTHR23514">
    <property type="entry name" value="BYPASS OF STOP CODON PROTEIN 6"/>
    <property type="match status" value="1"/>
</dbReference>
<organism evidence="7 8">
    <name type="scientific">Clostridium simiarum</name>
    <dbReference type="NCBI Taxonomy" id="2841506"/>
    <lineage>
        <taxon>Bacteria</taxon>
        <taxon>Bacillati</taxon>
        <taxon>Bacillota</taxon>
        <taxon>Clostridia</taxon>
        <taxon>Eubacteriales</taxon>
        <taxon>Clostridiaceae</taxon>
        <taxon>Clostridium</taxon>
    </lineage>
</organism>
<feature type="transmembrane region" description="Helical" evidence="5">
    <location>
        <begin position="99"/>
        <end position="127"/>
    </location>
</feature>
<keyword evidence="4 5" id="KW-0472">Membrane</keyword>
<dbReference type="InterPro" id="IPR020846">
    <property type="entry name" value="MFS_dom"/>
</dbReference>
<feature type="transmembrane region" description="Helical" evidence="5">
    <location>
        <begin position="274"/>
        <end position="292"/>
    </location>
</feature>
<gene>
    <name evidence="7" type="ORF">KQI89_17100</name>
</gene>
<feature type="transmembrane region" description="Helical" evidence="5">
    <location>
        <begin position="165"/>
        <end position="187"/>
    </location>
</feature>
<comment type="caution">
    <text evidence="7">The sequence shown here is derived from an EMBL/GenBank/DDBJ whole genome shotgun (WGS) entry which is preliminary data.</text>
</comment>
<feature type="transmembrane region" description="Helical" evidence="5">
    <location>
        <begin position="75"/>
        <end position="93"/>
    </location>
</feature>
<dbReference type="InterPro" id="IPR011701">
    <property type="entry name" value="MFS"/>
</dbReference>
<dbReference type="PANTHER" id="PTHR23514:SF13">
    <property type="entry name" value="INNER MEMBRANE PROTEIN YBJJ"/>
    <property type="match status" value="1"/>
</dbReference>
<feature type="transmembrane region" description="Helical" evidence="5">
    <location>
        <begin position="48"/>
        <end position="68"/>
    </location>
</feature>
<dbReference type="EMBL" id="JAHLQL010000012">
    <property type="protein sequence ID" value="MBU5593460.1"/>
    <property type="molecule type" value="Genomic_DNA"/>
</dbReference>
<accession>A0ABS6F4M2</accession>
<sequence length="390" mass="42608">MEKKKNNIIALGFMIALMILAAIAENTRGVFIPGFKENFAINDTEIGFMLTATFIGYITCTYLGGALCEKIGQKKVFIIGIIFMICSLGILSISRTYNIFIIGMTLVSCGLALTSIAINTIVPVLFVTMQTLIMNLVHFSYGLGSALGQRVSGILIFKGVDWRDIYLAVAIAYIVMLIIVLMIKIPVTHKAEEKGSISITKALSNKLVILYILALGFYVFAEVGTGNWFVNYMESNFAFDKSKSSLYVSMFYGIFTIGRLLGGFVVEKFGYVNVVIKSLIIGFAIYILGILLGEKGVSIIAVSGLFFSITFPTIVSTISKVFKSGSAFITGVVVTFSTGINMMLNMLMGIANDNLGTKLAIYLIPLSLLVSISFLLLLHRETKKDLAINR</sequence>
<evidence type="ECO:0000313" key="7">
    <source>
        <dbReference type="EMBL" id="MBU5593460.1"/>
    </source>
</evidence>
<evidence type="ECO:0000256" key="3">
    <source>
        <dbReference type="ARBA" id="ARBA00022989"/>
    </source>
</evidence>
<comment type="subcellular location">
    <subcellularLocation>
        <location evidence="1">Cell membrane</location>
        <topology evidence="1">Multi-pass membrane protein</topology>
    </subcellularLocation>
</comment>
<proteinExistence type="predicted"/>
<name>A0ABS6F4M2_9CLOT</name>
<keyword evidence="2 5" id="KW-0812">Transmembrane</keyword>
<dbReference type="Pfam" id="PF07690">
    <property type="entry name" value="MFS_1"/>
    <property type="match status" value="1"/>
</dbReference>
<evidence type="ECO:0000256" key="1">
    <source>
        <dbReference type="ARBA" id="ARBA00004651"/>
    </source>
</evidence>
<dbReference type="Proteomes" id="UP000736583">
    <property type="component" value="Unassembled WGS sequence"/>
</dbReference>
<evidence type="ECO:0000256" key="5">
    <source>
        <dbReference type="SAM" id="Phobius"/>
    </source>
</evidence>
<reference evidence="7 8" key="1">
    <citation type="submission" date="2021-06" db="EMBL/GenBank/DDBJ databases">
        <authorList>
            <person name="Sun Q."/>
            <person name="Li D."/>
        </authorList>
    </citation>
    <scope>NUCLEOTIDE SEQUENCE [LARGE SCALE GENOMIC DNA]</scope>
    <source>
        <strain evidence="7 8">MSJ-4</strain>
    </source>
</reference>
<evidence type="ECO:0000313" key="8">
    <source>
        <dbReference type="Proteomes" id="UP000736583"/>
    </source>
</evidence>
<evidence type="ECO:0000256" key="4">
    <source>
        <dbReference type="ARBA" id="ARBA00023136"/>
    </source>
</evidence>
<dbReference type="InterPro" id="IPR051788">
    <property type="entry name" value="MFS_Transporter"/>
</dbReference>
<evidence type="ECO:0000256" key="2">
    <source>
        <dbReference type="ARBA" id="ARBA00022692"/>
    </source>
</evidence>
<evidence type="ECO:0000259" key="6">
    <source>
        <dbReference type="PROSITE" id="PS50850"/>
    </source>
</evidence>